<evidence type="ECO:0000313" key="7">
    <source>
        <dbReference type="Proteomes" id="UP000028401"/>
    </source>
</evidence>
<evidence type="ECO:0000256" key="3">
    <source>
        <dbReference type="ARBA" id="ARBA00022729"/>
    </source>
</evidence>
<dbReference type="SUPFAM" id="SSF53807">
    <property type="entry name" value="Helical backbone' metal receptor"/>
    <property type="match status" value="1"/>
</dbReference>
<dbReference type="GO" id="GO:0007155">
    <property type="term" value="P:cell adhesion"/>
    <property type="evidence" value="ECO:0007669"/>
    <property type="project" value="InterPro"/>
</dbReference>
<evidence type="ECO:0000256" key="5">
    <source>
        <dbReference type="SAM" id="SignalP"/>
    </source>
</evidence>
<dbReference type="GO" id="GO:0030001">
    <property type="term" value="P:metal ion transport"/>
    <property type="evidence" value="ECO:0007669"/>
    <property type="project" value="InterPro"/>
</dbReference>
<dbReference type="RefSeq" id="WP_011677179.1">
    <property type="nucleotide sequence ID" value="NZ_AZSI01000091.1"/>
</dbReference>
<dbReference type="PATRIC" id="fig|1415168.3.peg.1983"/>
<dbReference type="Proteomes" id="UP000028401">
    <property type="component" value="Unassembled WGS sequence"/>
</dbReference>
<sequence length="280" mass="30967">MKKILMLFAIPAVLLLAGCQKTADKPEVVTTFEPMYEFTKAIVGDKVKIENIVPANQEVHEFEPSAKQVATMTNAQAIIYNSDDLEKWALKVNNKGVKIEASKDVNKIKGDPHTWISPKQAIIEVNTIAEELGKKFPEDKTTFEKNAANYVVKLKKLDSEFDTLKNAKQKTFITQHEAFAYLGRDYGLKEIAIAGLDPEVEPSASTLATLKTEMEKAGLKNVYFEGNANSKIAETLAKSVGANLIGINTVEGLSDQQKKNGDNYLTLMQENLTALKKTIK</sequence>
<evidence type="ECO:0000313" key="6">
    <source>
        <dbReference type="EMBL" id="KEY61966.1"/>
    </source>
</evidence>
<comment type="caution">
    <text evidence="6">The sequence shown here is derived from an EMBL/GenBank/DDBJ whole genome shotgun (WGS) entry which is preliminary data.</text>
</comment>
<keyword evidence="3 5" id="KW-0732">Signal</keyword>
<feature type="chain" id="PRO_5039178069" evidence="5">
    <location>
        <begin position="23"/>
        <end position="280"/>
    </location>
</feature>
<dbReference type="PROSITE" id="PS51257">
    <property type="entry name" value="PROKAR_LIPOPROTEIN"/>
    <property type="match status" value="1"/>
</dbReference>
<feature type="signal peptide" evidence="5">
    <location>
        <begin position="1"/>
        <end position="22"/>
    </location>
</feature>
<dbReference type="AlphaFoldDB" id="A0A084A9I7"/>
<dbReference type="PRINTS" id="PR00691">
    <property type="entry name" value="ADHESINB"/>
</dbReference>
<evidence type="ECO:0000256" key="1">
    <source>
        <dbReference type="ARBA" id="ARBA00011028"/>
    </source>
</evidence>
<dbReference type="InterPro" id="IPR006129">
    <property type="entry name" value="AdhesinB"/>
</dbReference>
<keyword evidence="2 4" id="KW-0813">Transport</keyword>
<dbReference type="Pfam" id="PF01297">
    <property type="entry name" value="ZnuA"/>
    <property type="match status" value="1"/>
</dbReference>
<evidence type="ECO:0000256" key="4">
    <source>
        <dbReference type="RuleBase" id="RU003512"/>
    </source>
</evidence>
<dbReference type="InterPro" id="IPR006127">
    <property type="entry name" value="ZnuA-like"/>
</dbReference>
<dbReference type="PANTHER" id="PTHR42953">
    <property type="entry name" value="HIGH-AFFINITY ZINC UPTAKE SYSTEM PROTEIN ZNUA-RELATED"/>
    <property type="match status" value="1"/>
</dbReference>
<dbReference type="InterPro" id="IPR006128">
    <property type="entry name" value="Lipoprotein_PsaA-like"/>
</dbReference>
<reference evidence="6 7" key="1">
    <citation type="submission" date="2014-06" db="EMBL/GenBank/DDBJ databases">
        <title>Draft genome sequence of the putrescine producing strain Lactococcus lactis subsp cremoris GE214.</title>
        <authorList>
            <person name="Ladero V."/>
            <person name="Linares D.M."/>
            <person name="del Rio B."/>
            <person name="Mayo B."/>
            <person name="Martin M.C."/>
            <person name="Fernandez M."/>
            <person name="Alvarez M.A."/>
        </authorList>
    </citation>
    <scope>NUCLEOTIDE SEQUENCE [LARGE SCALE GENOMIC DNA]</scope>
    <source>
        <strain evidence="6 7">GE214</strain>
    </source>
</reference>
<dbReference type="PRINTS" id="PR00690">
    <property type="entry name" value="ADHESNFAMILY"/>
</dbReference>
<comment type="similarity">
    <text evidence="1 4">Belongs to the bacterial solute-binding protein 9 family.</text>
</comment>
<dbReference type="GeneID" id="61110443"/>
<name>A0A084A9I7_LACLC</name>
<dbReference type="Gene3D" id="3.40.50.1980">
    <property type="entry name" value="Nitrogenase molybdenum iron protein domain"/>
    <property type="match status" value="2"/>
</dbReference>
<evidence type="ECO:0000256" key="2">
    <source>
        <dbReference type="ARBA" id="ARBA00022448"/>
    </source>
</evidence>
<accession>A0A084A9I7</accession>
<gene>
    <name evidence="6" type="ORF">U725_01907</name>
</gene>
<organism evidence="6 7">
    <name type="scientific">Lactococcus cremoris subsp. cremoris GE214</name>
    <dbReference type="NCBI Taxonomy" id="1415168"/>
    <lineage>
        <taxon>Bacteria</taxon>
        <taxon>Bacillati</taxon>
        <taxon>Bacillota</taxon>
        <taxon>Bacilli</taxon>
        <taxon>Lactobacillales</taxon>
        <taxon>Streptococcaceae</taxon>
        <taxon>Lactococcus</taxon>
        <taxon>Lactococcus cremoris subsp. cremoris</taxon>
    </lineage>
</organism>
<dbReference type="InterPro" id="IPR050492">
    <property type="entry name" value="Bact_metal-bind_prot9"/>
</dbReference>
<dbReference type="PANTHER" id="PTHR42953:SF3">
    <property type="entry name" value="HIGH-AFFINITY ZINC UPTAKE SYSTEM PROTEIN ZNUA"/>
    <property type="match status" value="1"/>
</dbReference>
<proteinExistence type="inferred from homology"/>
<dbReference type="GO" id="GO:0046872">
    <property type="term" value="F:metal ion binding"/>
    <property type="evidence" value="ECO:0007669"/>
    <property type="project" value="InterPro"/>
</dbReference>
<protein>
    <submittedName>
        <fullName evidence="6">ABC-type metal ion transport system, periplasmic component/surface adhesin</fullName>
    </submittedName>
</protein>
<dbReference type="EMBL" id="AZSI01000091">
    <property type="protein sequence ID" value="KEY61966.1"/>
    <property type="molecule type" value="Genomic_DNA"/>
</dbReference>